<dbReference type="RefSeq" id="WP_336824077.1">
    <property type="nucleotide sequence ID" value="NZ_JBHTLT010000039.1"/>
</dbReference>
<dbReference type="EMBL" id="JBHTLT010000039">
    <property type="protein sequence ID" value="MFD1205104.1"/>
    <property type="molecule type" value="Genomic_DNA"/>
</dbReference>
<feature type="domain" description="DUF1541" evidence="2">
    <location>
        <begin position="126"/>
        <end position="175"/>
    </location>
</feature>
<feature type="region of interest" description="Disordered" evidence="1">
    <location>
        <begin position="23"/>
        <end position="44"/>
    </location>
</feature>
<accession>A0ABW3TYM0</accession>
<organism evidence="3 4">
    <name type="scientific">Sporosarcina contaminans</name>
    <dbReference type="NCBI Taxonomy" id="633403"/>
    <lineage>
        <taxon>Bacteria</taxon>
        <taxon>Bacillati</taxon>
        <taxon>Bacillota</taxon>
        <taxon>Bacilli</taxon>
        <taxon>Bacillales</taxon>
        <taxon>Caryophanaceae</taxon>
        <taxon>Sporosarcina</taxon>
    </lineage>
</organism>
<dbReference type="Proteomes" id="UP001597231">
    <property type="component" value="Unassembled WGS sequence"/>
</dbReference>
<proteinExistence type="predicted"/>
<name>A0ABW3TYM0_9BACL</name>
<dbReference type="Pfam" id="PF07563">
    <property type="entry name" value="DUF1541"/>
    <property type="match status" value="2"/>
</dbReference>
<reference evidence="4" key="1">
    <citation type="journal article" date="2019" name="Int. J. Syst. Evol. Microbiol.">
        <title>The Global Catalogue of Microorganisms (GCM) 10K type strain sequencing project: providing services to taxonomists for standard genome sequencing and annotation.</title>
        <authorList>
            <consortium name="The Broad Institute Genomics Platform"/>
            <consortium name="The Broad Institute Genome Sequencing Center for Infectious Disease"/>
            <person name="Wu L."/>
            <person name="Ma J."/>
        </authorList>
    </citation>
    <scope>NUCLEOTIDE SEQUENCE [LARGE SCALE GENOMIC DNA]</scope>
    <source>
        <strain evidence="4">CCUG 53915</strain>
    </source>
</reference>
<sequence>MKHYSLAIGLVAILLAGGCGNKTDTSNEAQNEQPPHEEMEHNRSGVVPKHLKEASNPKFAVGDKAIIETDHMPGMKGAEATIVGAYDTTAYEVSYTPTTGGPKVENHKWVIHDEIKDTNDEPLQTGDEVTIEADHMEGMKGAIGKIDSAVKTTVYMIDYTPTDGGERVVNHKWVTDDELTKIE</sequence>
<feature type="domain" description="DUF1541" evidence="2">
    <location>
        <begin position="61"/>
        <end position="112"/>
    </location>
</feature>
<dbReference type="PROSITE" id="PS51257">
    <property type="entry name" value="PROKAR_LIPOPROTEIN"/>
    <property type="match status" value="1"/>
</dbReference>
<evidence type="ECO:0000256" key="1">
    <source>
        <dbReference type="SAM" id="MobiDB-lite"/>
    </source>
</evidence>
<evidence type="ECO:0000313" key="4">
    <source>
        <dbReference type="Proteomes" id="UP001597231"/>
    </source>
</evidence>
<feature type="compositionally biased region" description="Polar residues" evidence="1">
    <location>
        <begin position="23"/>
        <end position="33"/>
    </location>
</feature>
<dbReference type="InterPro" id="IPR011438">
    <property type="entry name" value="DUF1541"/>
</dbReference>
<gene>
    <name evidence="3" type="ORF">ACFQ38_08310</name>
</gene>
<evidence type="ECO:0000259" key="2">
    <source>
        <dbReference type="Pfam" id="PF07563"/>
    </source>
</evidence>
<dbReference type="Gene3D" id="2.30.30.1210">
    <property type="entry name" value="Domain of unknown function DUF1541"/>
    <property type="match status" value="1"/>
</dbReference>
<protein>
    <submittedName>
        <fullName evidence="3">YdhK family protein</fullName>
    </submittedName>
</protein>
<feature type="compositionally biased region" description="Basic and acidic residues" evidence="1">
    <location>
        <begin position="34"/>
        <end position="43"/>
    </location>
</feature>
<keyword evidence="4" id="KW-1185">Reference proteome</keyword>
<comment type="caution">
    <text evidence="3">The sequence shown here is derived from an EMBL/GenBank/DDBJ whole genome shotgun (WGS) entry which is preliminary data.</text>
</comment>
<evidence type="ECO:0000313" key="3">
    <source>
        <dbReference type="EMBL" id="MFD1205104.1"/>
    </source>
</evidence>